<evidence type="ECO:0000313" key="5">
    <source>
        <dbReference type="Proteomes" id="UP000001880"/>
    </source>
</evidence>
<keyword evidence="5" id="KW-1185">Reference proteome</keyword>
<dbReference type="eggNOG" id="COG3497">
    <property type="taxonomic scope" value="Bacteria"/>
</dbReference>
<protein>
    <submittedName>
        <fullName evidence="4">Tail sheath protein</fullName>
    </submittedName>
</protein>
<sequence length="585" mass="65276">MRPSADLRPPGVYLAPAELKTTALEMADTRITGFIGLTEKGPVDEPQRIHNWDEFLETYGYTTDHYLSDTVDAYFRNGGTCCYIVRVAHLPREDGEERTLEHAASAECTIYDDWKKPALRVRALNEGTWGNNIWVKCVSSTGARALLTRDLEVGSGAAQVSSTRGFEVGALVRIYDRDSEDFVILTEVGDKLVRWSTDTPVNRHHRAAAPTQLEVIAFDLYVTLRERREVFKGLQMHPSSRNYGPRLVASRSRLVQLDDLFARSPPPHNMPLLDPMVRLEGGRDGTEHITPEDFIGNDFGPGQRSGLMALGAQEEVALLACPDAMKFVDDDRGPAGELRSQRVQDVMVDLCENLKDRFAVLDCPRTRDVEVVKRWRRRTDSSFCAYYWPWLEVTTSTGGGVRVLPPSGAMAGVYAQRDTEGGVHHAPANVAIVGAEDLSLRVIEDHLGALNAEGVNCFRMTRGVRPWGARTASSDPEWRYINVRRLFIMLRRSLDAGMRWVAFEPNNPQTWDVVQSQVGYFLEKLFEQGMFAGGKAEEAFYVKCDGETNPPDQVDNGFLVCEIGVAPVYPTEFMVIHISQSTGAG</sequence>
<dbReference type="HOGENOM" id="CLU_009303_1_0_7"/>
<feature type="domain" description="Tail sheath protein subtilisin-like" evidence="2">
    <location>
        <begin position="342"/>
        <end position="472"/>
    </location>
</feature>
<dbReference type="Proteomes" id="UP000001880">
    <property type="component" value="Chromosome"/>
</dbReference>
<evidence type="ECO:0000259" key="2">
    <source>
        <dbReference type="Pfam" id="PF04984"/>
    </source>
</evidence>
<gene>
    <name evidence="4" type="ordered locus">Hoch_3660</name>
</gene>
<dbReference type="AlphaFoldDB" id="D0LXB9"/>
<dbReference type="InterPro" id="IPR035089">
    <property type="entry name" value="Phage_sheath_subtilisin"/>
</dbReference>
<dbReference type="PANTHER" id="PTHR35861">
    <property type="match status" value="1"/>
</dbReference>
<evidence type="ECO:0000256" key="1">
    <source>
        <dbReference type="ARBA" id="ARBA00008005"/>
    </source>
</evidence>
<dbReference type="KEGG" id="hoh:Hoch_3660"/>
<dbReference type="Pfam" id="PF04984">
    <property type="entry name" value="Phage_sheath_1"/>
    <property type="match status" value="1"/>
</dbReference>
<comment type="similarity">
    <text evidence="1">Belongs to the myoviridae tail sheath protein family.</text>
</comment>
<dbReference type="STRING" id="502025.Hoch_3660"/>
<dbReference type="InterPro" id="IPR020287">
    <property type="entry name" value="Tail_sheath_C"/>
</dbReference>
<accession>D0LXB9</accession>
<dbReference type="EMBL" id="CP001804">
    <property type="protein sequence ID" value="ACY16161.1"/>
    <property type="molecule type" value="Genomic_DNA"/>
</dbReference>
<organism evidence="4 5">
    <name type="scientific">Haliangium ochraceum (strain DSM 14365 / JCM 11303 / SMP-2)</name>
    <dbReference type="NCBI Taxonomy" id="502025"/>
    <lineage>
        <taxon>Bacteria</taxon>
        <taxon>Pseudomonadati</taxon>
        <taxon>Myxococcota</taxon>
        <taxon>Polyangia</taxon>
        <taxon>Haliangiales</taxon>
        <taxon>Kofleriaceae</taxon>
        <taxon>Haliangium</taxon>
    </lineage>
</organism>
<reference evidence="4 5" key="1">
    <citation type="journal article" date="2010" name="Stand. Genomic Sci.">
        <title>Complete genome sequence of Haliangium ochraceum type strain (SMP-2).</title>
        <authorList>
            <consortium name="US DOE Joint Genome Institute (JGI-PGF)"/>
            <person name="Ivanova N."/>
            <person name="Daum C."/>
            <person name="Lang E."/>
            <person name="Abt B."/>
            <person name="Kopitz M."/>
            <person name="Saunders E."/>
            <person name="Lapidus A."/>
            <person name="Lucas S."/>
            <person name="Glavina Del Rio T."/>
            <person name="Nolan M."/>
            <person name="Tice H."/>
            <person name="Copeland A."/>
            <person name="Cheng J.F."/>
            <person name="Chen F."/>
            <person name="Bruce D."/>
            <person name="Goodwin L."/>
            <person name="Pitluck S."/>
            <person name="Mavromatis K."/>
            <person name="Pati A."/>
            <person name="Mikhailova N."/>
            <person name="Chen A."/>
            <person name="Palaniappan K."/>
            <person name="Land M."/>
            <person name="Hauser L."/>
            <person name="Chang Y.J."/>
            <person name="Jeffries C.D."/>
            <person name="Detter J.C."/>
            <person name="Brettin T."/>
            <person name="Rohde M."/>
            <person name="Goker M."/>
            <person name="Bristow J."/>
            <person name="Markowitz V."/>
            <person name="Eisen J.A."/>
            <person name="Hugenholtz P."/>
            <person name="Kyrpides N.C."/>
            <person name="Klenk H.P."/>
        </authorList>
    </citation>
    <scope>NUCLEOTIDE SEQUENCE [LARGE SCALE GENOMIC DNA]</scope>
    <source>
        <strain evidence="5">DSM 14365 / CIP 107738 / JCM 11303 / AJ 13395 / SMP-2</strain>
    </source>
</reference>
<dbReference type="InterPro" id="IPR052042">
    <property type="entry name" value="Tail_sheath_structural"/>
</dbReference>
<dbReference type="RefSeq" id="WP_012828760.1">
    <property type="nucleotide sequence ID" value="NC_013440.1"/>
</dbReference>
<dbReference type="PANTHER" id="PTHR35861:SF1">
    <property type="entry name" value="PHAGE TAIL SHEATH PROTEIN"/>
    <property type="match status" value="1"/>
</dbReference>
<evidence type="ECO:0000259" key="3">
    <source>
        <dbReference type="Pfam" id="PF17482"/>
    </source>
</evidence>
<name>D0LXB9_HALO1</name>
<feature type="domain" description="Tail sheath protein C-terminal" evidence="3">
    <location>
        <begin position="473"/>
        <end position="578"/>
    </location>
</feature>
<dbReference type="Gene3D" id="3.40.50.11780">
    <property type="match status" value="2"/>
</dbReference>
<evidence type="ECO:0000313" key="4">
    <source>
        <dbReference type="EMBL" id="ACY16161.1"/>
    </source>
</evidence>
<proteinExistence type="inferred from homology"/>
<dbReference type="Pfam" id="PF17482">
    <property type="entry name" value="Phage_sheath_1C"/>
    <property type="match status" value="1"/>
</dbReference>
<dbReference type="OrthoDB" id="9767864at2"/>